<dbReference type="InParanoid" id="A0A024GUG1"/>
<keyword evidence="2" id="KW-0342">GTP-binding</keyword>
<dbReference type="Gene3D" id="3.40.50.300">
    <property type="entry name" value="P-loop containing nucleotide triphosphate hydrolases"/>
    <property type="match status" value="1"/>
</dbReference>
<evidence type="ECO:0008006" key="5">
    <source>
        <dbReference type="Google" id="ProtNLM"/>
    </source>
</evidence>
<dbReference type="PRINTS" id="PR00449">
    <property type="entry name" value="RASTRNSFRMNG"/>
</dbReference>
<keyword evidence="4" id="KW-1185">Reference proteome</keyword>
<protein>
    <recommendedName>
        <fullName evidence="5">G domain-containing protein</fullName>
    </recommendedName>
</protein>
<accession>A0A024GUG1</accession>
<dbReference type="Pfam" id="PF08477">
    <property type="entry name" value="Roc"/>
    <property type="match status" value="1"/>
</dbReference>
<organism evidence="3 4">
    <name type="scientific">Albugo candida</name>
    <dbReference type="NCBI Taxonomy" id="65357"/>
    <lineage>
        <taxon>Eukaryota</taxon>
        <taxon>Sar</taxon>
        <taxon>Stramenopiles</taxon>
        <taxon>Oomycota</taxon>
        <taxon>Peronosporomycetes</taxon>
        <taxon>Albuginales</taxon>
        <taxon>Albuginaceae</taxon>
        <taxon>Albugo</taxon>
    </lineage>
</organism>
<evidence type="ECO:0000256" key="2">
    <source>
        <dbReference type="ARBA" id="ARBA00023134"/>
    </source>
</evidence>
<name>A0A024GUG1_9STRA</name>
<dbReference type="OrthoDB" id="275177at2759"/>
<reference evidence="3 4" key="1">
    <citation type="submission" date="2012-05" db="EMBL/GenBank/DDBJ databases">
        <title>Recombination and specialization in a pathogen metapopulation.</title>
        <authorList>
            <person name="Gardiner A."/>
            <person name="Kemen E."/>
            <person name="Schultz-Larsen T."/>
            <person name="MacLean D."/>
            <person name="Van Oosterhout C."/>
            <person name="Jones J.D.G."/>
        </authorList>
    </citation>
    <scope>NUCLEOTIDE SEQUENCE [LARGE SCALE GENOMIC DNA]</scope>
    <source>
        <strain evidence="3 4">Ac Nc2</strain>
    </source>
</reference>
<comment type="caution">
    <text evidence="3">The sequence shown here is derived from an EMBL/GenBank/DDBJ whole genome shotgun (WGS) entry which is preliminary data.</text>
</comment>
<dbReference type="Proteomes" id="UP000053237">
    <property type="component" value="Unassembled WGS sequence"/>
</dbReference>
<dbReference type="STRING" id="65357.A0A024GUG1"/>
<keyword evidence="1" id="KW-0547">Nucleotide-binding</keyword>
<dbReference type="PANTHER" id="PTHR24073">
    <property type="entry name" value="DRAB5-RELATED"/>
    <property type="match status" value="1"/>
</dbReference>
<evidence type="ECO:0000313" key="3">
    <source>
        <dbReference type="EMBL" id="CCI50430.1"/>
    </source>
</evidence>
<dbReference type="SUPFAM" id="SSF52540">
    <property type="entry name" value="P-loop containing nucleoside triphosphate hydrolases"/>
    <property type="match status" value="1"/>
</dbReference>
<gene>
    <name evidence="3" type="ORF">BN9_121650</name>
</gene>
<evidence type="ECO:0000313" key="4">
    <source>
        <dbReference type="Proteomes" id="UP000053237"/>
    </source>
</evidence>
<evidence type="ECO:0000256" key="1">
    <source>
        <dbReference type="ARBA" id="ARBA00022741"/>
    </source>
</evidence>
<dbReference type="AlphaFoldDB" id="A0A024GUG1"/>
<dbReference type="GO" id="GO:0005525">
    <property type="term" value="F:GTP binding"/>
    <property type="evidence" value="ECO:0007669"/>
    <property type="project" value="UniProtKB-KW"/>
</dbReference>
<dbReference type="InterPro" id="IPR027417">
    <property type="entry name" value="P-loop_NTPase"/>
</dbReference>
<sequence length="153" mass="17139">MPPTTLKVLVIGPKSSGKTTIANFLAGHQDRLGGQEQYQPTVAVRILETECNKASVELWDVSGDQIYEACWPAIIKDAQGVLLVYNPESHSHESEAMLWYEWFVTNPGLNPSAQVKANRIASAFDTPSVIKSEYEKFADSLSEYIETQHRQRK</sequence>
<proteinExistence type="predicted"/>
<dbReference type="EMBL" id="CAIX01000492">
    <property type="protein sequence ID" value="CCI50430.1"/>
    <property type="molecule type" value="Genomic_DNA"/>
</dbReference>